<dbReference type="SUPFAM" id="SSF53448">
    <property type="entry name" value="Nucleotide-diphospho-sugar transferases"/>
    <property type="match status" value="1"/>
</dbReference>
<accession>A0A1T4ZWU8</accession>
<name>A0A1T4ZWU8_9BACT</name>
<evidence type="ECO:0000313" key="3">
    <source>
        <dbReference type="Proteomes" id="UP000190852"/>
    </source>
</evidence>
<dbReference type="GO" id="GO:0016758">
    <property type="term" value="F:hexosyltransferase activity"/>
    <property type="evidence" value="ECO:0007669"/>
    <property type="project" value="UniProtKB-ARBA"/>
</dbReference>
<feature type="domain" description="Glycosyltransferase 2-like" evidence="1">
    <location>
        <begin position="4"/>
        <end position="129"/>
    </location>
</feature>
<evidence type="ECO:0000259" key="1">
    <source>
        <dbReference type="Pfam" id="PF00535"/>
    </source>
</evidence>
<gene>
    <name evidence="2" type="ORF">SAMN05660349_00200</name>
</gene>
<keyword evidence="2" id="KW-0808">Transferase</keyword>
<reference evidence="3" key="1">
    <citation type="submission" date="2017-02" db="EMBL/GenBank/DDBJ databases">
        <authorList>
            <person name="Varghese N."/>
            <person name="Submissions S."/>
        </authorList>
    </citation>
    <scope>NUCLEOTIDE SEQUENCE [LARGE SCALE GENOMIC DNA]</scope>
    <source>
        <strain evidence="3">DSM 24967</strain>
    </source>
</reference>
<dbReference type="PANTHER" id="PTHR22916:SF3">
    <property type="entry name" value="UDP-GLCNAC:BETAGAL BETA-1,3-N-ACETYLGLUCOSAMINYLTRANSFERASE-LIKE PROTEIN 1"/>
    <property type="match status" value="1"/>
</dbReference>
<keyword evidence="3" id="KW-1185">Reference proteome</keyword>
<dbReference type="CDD" id="cd06433">
    <property type="entry name" value="GT_2_WfgS_like"/>
    <property type="match status" value="1"/>
</dbReference>
<dbReference type="RefSeq" id="WP_079681962.1">
    <property type="nucleotide sequence ID" value="NZ_FUYQ01000001.1"/>
</dbReference>
<dbReference type="InterPro" id="IPR001173">
    <property type="entry name" value="Glyco_trans_2-like"/>
</dbReference>
<dbReference type="InterPro" id="IPR029044">
    <property type="entry name" value="Nucleotide-diphossugar_trans"/>
</dbReference>
<dbReference type="AlphaFoldDB" id="A0A1T4ZWU8"/>
<sequence>MKISIIIATFNAELRLSRCLDSIISQKTEEIELLIIDGGSVDGTLKLIDSYKDFIDFVLTEKDNGIYDAWNKGIRQAKGEWIMFLGADDQLMPGALGKYLQFICSMEGEICDYISARINYCNADGRLIKVIGKAWKWNEFKDKMTVAHVASLHNRSLFNQVGLFDTSYRICADYELLMRKRDKLAATFFSEIVASMESGGVSFSTAAIKETCRICNYHNENSFLKRCYLFMRKHTEFYFFILKMQLRKLLHFNLYAGL</sequence>
<dbReference type="Pfam" id="PF00535">
    <property type="entry name" value="Glycos_transf_2"/>
    <property type="match status" value="1"/>
</dbReference>
<organism evidence="2 3">
    <name type="scientific">Parabacteroides chartae</name>
    <dbReference type="NCBI Taxonomy" id="1037355"/>
    <lineage>
        <taxon>Bacteria</taxon>
        <taxon>Pseudomonadati</taxon>
        <taxon>Bacteroidota</taxon>
        <taxon>Bacteroidia</taxon>
        <taxon>Bacteroidales</taxon>
        <taxon>Tannerellaceae</taxon>
        <taxon>Parabacteroides</taxon>
    </lineage>
</organism>
<dbReference type="Proteomes" id="UP000190852">
    <property type="component" value="Unassembled WGS sequence"/>
</dbReference>
<dbReference type="EMBL" id="FUYQ01000001">
    <property type="protein sequence ID" value="SKB26959.1"/>
    <property type="molecule type" value="Genomic_DNA"/>
</dbReference>
<evidence type="ECO:0000313" key="2">
    <source>
        <dbReference type="EMBL" id="SKB26959.1"/>
    </source>
</evidence>
<dbReference type="PANTHER" id="PTHR22916">
    <property type="entry name" value="GLYCOSYLTRANSFERASE"/>
    <property type="match status" value="1"/>
</dbReference>
<dbReference type="Gene3D" id="3.90.550.10">
    <property type="entry name" value="Spore Coat Polysaccharide Biosynthesis Protein SpsA, Chain A"/>
    <property type="match status" value="1"/>
</dbReference>
<protein>
    <submittedName>
        <fullName evidence="2">Glycosyltransferase involved in cell wall bisynthesis</fullName>
    </submittedName>
</protein>
<proteinExistence type="predicted"/>